<sequence>MIKRLSEVIEKRLGTDSFEIDISEGEDRGHISTNAAFVLAGREAFSPMDAAEEIRGYLHKNTASGLFEKIEVVKPGFINIWLTEETIKSELERIVKEGSKWGKVKQVDPKTIIVEYSSPNIAKPMHVGHLRSTIIGDALANILDYLGYKVIRWNWLGDWGTQFGKLIAAYKRWGKKSDLREEPIDALNELYVRFHKELENNPELENEGREEFRKLEEGDKENRRLWRWFKKESLKEFSGLYDRLDITFDTQIGEAHYEKDLKDLIEDLKKKGIAQESEGALMIDFGDEMPQAMIRKSDGATVYLTRDIASLLHRVDEYGAREILYVVSNEQALHFQQLEGVLKKMKLEKEVKMEHIKFGLVLGEDGRKLSTREGSAIRLVELLDRAEDLARKNLEKREGKYKKSELKEMASIIGVGALKYNDLSQNRTSDIGFNWDKMLSFEGNSGPYLQYTYARLESILKKAKKIPKLNTDSLEEADLKIVIKMAQFPHILERVAATKRPHYLASYLYDLSKQVNSYYHSEPVLYSNSELRGARLNLVRSVNYILRGGLNLLGVEVVDRM</sequence>
<reference evidence="16" key="1">
    <citation type="submission" date="2017-09" db="EMBL/GenBank/DDBJ databases">
        <title>Depth-based differentiation of microbial function through sediment-hosted aquifers and enrichment of novel symbionts in the deep terrestrial subsurface.</title>
        <authorList>
            <person name="Probst A.J."/>
            <person name="Ladd B."/>
            <person name="Jarett J.K."/>
            <person name="Geller-Mcgrath D.E."/>
            <person name="Sieber C.M.K."/>
            <person name="Emerson J.B."/>
            <person name="Anantharaman K."/>
            <person name="Thomas B.C."/>
            <person name="Malmstrom R."/>
            <person name="Stieglmeier M."/>
            <person name="Klingl A."/>
            <person name="Woyke T."/>
            <person name="Ryan C.M."/>
            <person name="Banfield J.F."/>
        </authorList>
    </citation>
    <scope>NUCLEOTIDE SEQUENCE [LARGE SCALE GENOMIC DNA]</scope>
</reference>
<dbReference type="InterPro" id="IPR035684">
    <property type="entry name" value="ArgRS_core"/>
</dbReference>
<dbReference type="InterPro" id="IPR014729">
    <property type="entry name" value="Rossmann-like_a/b/a_fold"/>
</dbReference>
<comment type="similarity">
    <text evidence="2 11 12">Belongs to the class-I aminoacyl-tRNA synthetase family.</text>
</comment>
<evidence type="ECO:0000313" key="16">
    <source>
        <dbReference type="Proteomes" id="UP000230776"/>
    </source>
</evidence>
<dbReference type="Pfam" id="PF03485">
    <property type="entry name" value="Arg_tRNA_synt_N"/>
    <property type="match status" value="1"/>
</dbReference>
<feature type="domain" description="Arginyl tRNA synthetase N-terminal" evidence="14">
    <location>
        <begin position="3"/>
        <end position="82"/>
    </location>
</feature>
<dbReference type="InterPro" id="IPR005148">
    <property type="entry name" value="Arg-tRNA-synth_N"/>
</dbReference>
<dbReference type="InterPro" id="IPR009080">
    <property type="entry name" value="tRNAsynth_Ia_anticodon-bd"/>
</dbReference>
<dbReference type="InterPro" id="IPR036695">
    <property type="entry name" value="Arg-tRNA-synth_N_sf"/>
</dbReference>
<dbReference type="PROSITE" id="PS00178">
    <property type="entry name" value="AA_TRNA_LIGASE_I"/>
    <property type="match status" value="1"/>
</dbReference>
<dbReference type="EMBL" id="PFAG01000006">
    <property type="protein sequence ID" value="PIR98633.1"/>
    <property type="molecule type" value="Genomic_DNA"/>
</dbReference>
<dbReference type="GO" id="GO:0004814">
    <property type="term" value="F:arginine-tRNA ligase activity"/>
    <property type="evidence" value="ECO:0007669"/>
    <property type="project" value="UniProtKB-UniRule"/>
</dbReference>
<dbReference type="AlphaFoldDB" id="A0A2H0VHS2"/>
<dbReference type="GO" id="GO:0005737">
    <property type="term" value="C:cytoplasm"/>
    <property type="evidence" value="ECO:0007669"/>
    <property type="project" value="UniProtKB-SubCell"/>
</dbReference>
<keyword evidence="6 11" id="KW-0547">Nucleotide-binding</keyword>
<dbReference type="EC" id="6.1.1.19" evidence="11"/>
<evidence type="ECO:0000256" key="11">
    <source>
        <dbReference type="HAMAP-Rule" id="MF_00123"/>
    </source>
</evidence>
<dbReference type="Gene3D" id="1.10.730.10">
    <property type="entry name" value="Isoleucyl-tRNA Synthetase, Domain 1"/>
    <property type="match status" value="1"/>
</dbReference>
<comment type="caution">
    <text evidence="15">The sequence shown here is derived from an EMBL/GenBank/DDBJ whole genome shotgun (WGS) entry which is preliminary data.</text>
</comment>
<dbReference type="SUPFAM" id="SSF47323">
    <property type="entry name" value="Anticodon-binding domain of a subclass of class I aminoacyl-tRNA synthetases"/>
    <property type="match status" value="1"/>
</dbReference>
<evidence type="ECO:0000256" key="6">
    <source>
        <dbReference type="ARBA" id="ARBA00022741"/>
    </source>
</evidence>
<dbReference type="PANTHER" id="PTHR11956:SF5">
    <property type="entry name" value="ARGININE--TRNA LIGASE, CYTOPLASMIC"/>
    <property type="match status" value="1"/>
</dbReference>
<evidence type="ECO:0000259" key="13">
    <source>
        <dbReference type="SMART" id="SM00836"/>
    </source>
</evidence>
<dbReference type="CDD" id="cd00671">
    <property type="entry name" value="ArgRS_core"/>
    <property type="match status" value="1"/>
</dbReference>
<evidence type="ECO:0000259" key="14">
    <source>
        <dbReference type="SMART" id="SM01016"/>
    </source>
</evidence>
<keyword evidence="5 11" id="KW-0436">Ligase</keyword>
<evidence type="ECO:0000256" key="10">
    <source>
        <dbReference type="ARBA" id="ARBA00049339"/>
    </source>
</evidence>
<keyword evidence="9 11" id="KW-0030">Aminoacyl-tRNA synthetase</keyword>
<evidence type="ECO:0000256" key="12">
    <source>
        <dbReference type="RuleBase" id="RU363038"/>
    </source>
</evidence>
<evidence type="ECO:0000256" key="1">
    <source>
        <dbReference type="ARBA" id="ARBA00004496"/>
    </source>
</evidence>
<dbReference type="InterPro" id="IPR008909">
    <property type="entry name" value="DALR_anticod-bd"/>
</dbReference>
<dbReference type="SUPFAM" id="SSF55190">
    <property type="entry name" value="Arginyl-tRNA synthetase (ArgRS), N-terminal 'additional' domain"/>
    <property type="match status" value="1"/>
</dbReference>
<dbReference type="InterPro" id="IPR001278">
    <property type="entry name" value="Arg-tRNA-ligase"/>
</dbReference>
<feature type="short sequence motif" description="'HIGH' region" evidence="11">
    <location>
        <begin position="119"/>
        <end position="129"/>
    </location>
</feature>
<dbReference type="Gene3D" id="3.30.1360.70">
    <property type="entry name" value="Arginyl tRNA synthetase N-terminal domain"/>
    <property type="match status" value="1"/>
</dbReference>
<dbReference type="GO" id="GO:0005524">
    <property type="term" value="F:ATP binding"/>
    <property type="evidence" value="ECO:0007669"/>
    <property type="project" value="UniProtKB-UniRule"/>
</dbReference>
<dbReference type="PRINTS" id="PR01038">
    <property type="entry name" value="TRNASYNTHARG"/>
</dbReference>
<keyword evidence="8 11" id="KW-0648">Protein biosynthesis</keyword>
<comment type="subunit">
    <text evidence="3 11">Monomer.</text>
</comment>
<dbReference type="GO" id="GO:0006420">
    <property type="term" value="P:arginyl-tRNA aminoacylation"/>
    <property type="evidence" value="ECO:0007669"/>
    <property type="project" value="UniProtKB-UniRule"/>
</dbReference>
<evidence type="ECO:0000313" key="15">
    <source>
        <dbReference type="EMBL" id="PIR98633.1"/>
    </source>
</evidence>
<dbReference type="FunFam" id="3.40.50.620:FF:000116">
    <property type="entry name" value="Arginine--tRNA ligase"/>
    <property type="match status" value="1"/>
</dbReference>
<dbReference type="FunFam" id="1.10.730.10:FF:000006">
    <property type="entry name" value="Arginyl-tRNA synthetase 2, mitochondrial"/>
    <property type="match status" value="1"/>
</dbReference>
<dbReference type="SMART" id="SM01016">
    <property type="entry name" value="Arg_tRNA_synt_N"/>
    <property type="match status" value="1"/>
</dbReference>
<evidence type="ECO:0000256" key="8">
    <source>
        <dbReference type="ARBA" id="ARBA00022917"/>
    </source>
</evidence>
<evidence type="ECO:0000256" key="2">
    <source>
        <dbReference type="ARBA" id="ARBA00005594"/>
    </source>
</evidence>
<proteinExistence type="inferred from homology"/>
<comment type="catalytic activity">
    <reaction evidence="10 11">
        <text>tRNA(Arg) + L-arginine + ATP = L-arginyl-tRNA(Arg) + AMP + diphosphate</text>
        <dbReference type="Rhea" id="RHEA:20301"/>
        <dbReference type="Rhea" id="RHEA-COMP:9658"/>
        <dbReference type="Rhea" id="RHEA-COMP:9673"/>
        <dbReference type="ChEBI" id="CHEBI:30616"/>
        <dbReference type="ChEBI" id="CHEBI:32682"/>
        <dbReference type="ChEBI" id="CHEBI:33019"/>
        <dbReference type="ChEBI" id="CHEBI:78442"/>
        <dbReference type="ChEBI" id="CHEBI:78513"/>
        <dbReference type="ChEBI" id="CHEBI:456215"/>
        <dbReference type="EC" id="6.1.1.19"/>
    </reaction>
</comment>
<dbReference type="InterPro" id="IPR001412">
    <property type="entry name" value="aa-tRNA-synth_I_CS"/>
</dbReference>
<dbReference type="HAMAP" id="MF_00123">
    <property type="entry name" value="Arg_tRNA_synth"/>
    <property type="match status" value="1"/>
</dbReference>
<dbReference type="Proteomes" id="UP000230776">
    <property type="component" value="Unassembled WGS sequence"/>
</dbReference>
<gene>
    <name evidence="11" type="primary">argS</name>
    <name evidence="15" type="ORF">COT88_00440</name>
</gene>
<comment type="subcellular location">
    <subcellularLocation>
        <location evidence="1 11">Cytoplasm</location>
    </subcellularLocation>
</comment>
<keyword evidence="7 11" id="KW-0067">ATP-binding</keyword>
<dbReference type="Gene3D" id="3.40.50.620">
    <property type="entry name" value="HUPs"/>
    <property type="match status" value="1"/>
</dbReference>
<evidence type="ECO:0000256" key="7">
    <source>
        <dbReference type="ARBA" id="ARBA00022840"/>
    </source>
</evidence>
<name>A0A2H0VHS2_9BACT</name>
<dbReference type="PANTHER" id="PTHR11956">
    <property type="entry name" value="ARGINYL-TRNA SYNTHETASE"/>
    <property type="match status" value="1"/>
</dbReference>
<evidence type="ECO:0000256" key="4">
    <source>
        <dbReference type="ARBA" id="ARBA00022490"/>
    </source>
</evidence>
<dbReference type="SMART" id="SM00836">
    <property type="entry name" value="DALR_1"/>
    <property type="match status" value="1"/>
</dbReference>
<evidence type="ECO:0000256" key="3">
    <source>
        <dbReference type="ARBA" id="ARBA00011245"/>
    </source>
</evidence>
<evidence type="ECO:0000256" key="5">
    <source>
        <dbReference type="ARBA" id="ARBA00022598"/>
    </source>
</evidence>
<evidence type="ECO:0000256" key="9">
    <source>
        <dbReference type="ARBA" id="ARBA00023146"/>
    </source>
</evidence>
<dbReference type="CDD" id="cd07956">
    <property type="entry name" value="Anticodon_Ia_Arg"/>
    <property type="match status" value="1"/>
</dbReference>
<dbReference type="Pfam" id="PF05746">
    <property type="entry name" value="DALR_1"/>
    <property type="match status" value="1"/>
</dbReference>
<keyword evidence="4 11" id="KW-0963">Cytoplasm</keyword>
<organism evidence="15 16">
    <name type="scientific">Candidatus Colwellbacteria bacterium CG10_big_fil_rev_8_21_14_0_10_41_28</name>
    <dbReference type="NCBI Taxonomy" id="1974539"/>
    <lineage>
        <taxon>Bacteria</taxon>
        <taxon>Candidatus Colwelliibacteriota</taxon>
    </lineage>
</organism>
<dbReference type="SUPFAM" id="SSF52374">
    <property type="entry name" value="Nucleotidylyl transferase"/>
    <property type="match status" value="1"/>
</dbReference>
<accession>A0A2H0VHS2</accession>
<protein>
    <recommendedName>
        <fullName evidence="11">Arginine--tRNA ligase</fullName>
        <ecNumber evidence="11">6.1.1.19</ecNumber>
    </recommendedName>
    <alternativeName>
        <fullName evidence="11">Arginyl-tRNA synthetase</fullName>
        <shortName evidence="11">ArgRS</shortName>
    </alternativeName>
</protein>
<dbReference type="NCBIfam" id="TIGR00456">
    <property type="entry name" value="argS"/>
    <property type="match status" value="1"/>
</dbReference>
<feature type="domain" description="DALR anticodon binding" evidence="13">
    <location>
        <begin position="449"/>
        <end position="561"/>
    </location>
</feature>
<dbReference type="Pfam" id="PF00750">
    <property type="entry name" value="tRNA-synt_1d"/>
    <property type="match status" value="1"/>
</dbReference>